<name>A0ABQ6G3V3_9CHLR</name>
<comment type="similarity">
    <text evidence="1 4">Belongs to the glycosyl hydrolase 1 family.</text>
</comment>
<evidence type="ECO:0000313" key="5">
    <source>
        <dbReference type="EMBL" id="GLV59917.1"/>
    </source>
</evidence>
<keyword evidence="3" id="KW-0326">Glycosidase</keyword>
<dbReference type="Proteomes" id="UP001344906">
    <property type="component" value="Unassembled WGS sequence"/>
</dbReference>
<keyword evidence="2" id="KW-0378">Hydrolase</keyword>
<evidence type="ECO:0000256" key="3">
    <source>
        <dbReference type="ARBA" id="ARBA00023295"/>
    </source>
</evidence>
<dbReference type="EMBL" id="BSRI01000002">
    <property type="protein sequence ID" value="GLV59917.1"/>
    <property type="molecule type" value="Genomic_DNA"/>
</dbReference>
<dbReference type="PROSITE" id="PS00653">
    <property type="entry name" value="GLYCOSYL_HYDROL_F1_2"/>
    <property type="match status" value="1"/>
</dbReference>
<dbReference type="Gene3D" id="3.20.20.80">
    <property type="entry name" value="Glycosidases"/>
    <property type="match status" value="1"/>
</dbReference>
<reference evidence="5 6" key="1">
    <citation type="submission" date="2023-02" db="EMBL/GenBank/DDBJ databases">
        <title>Dictyobacter halimunensis sp. nov., a new member of the class Ktedonobacteria from forest soil in a geothermal area.</title>
        <authorList>
            <person name="Rachmania M.K."/>
            <person name="Ningsih F."/>
            <person name="Sakai Y."/>
            <person name="Yabe S."/>
            <person name="Yokota A."/>
            <person name="Sjamsuridzal W."/>
        </authorList>
    </citation>
    <scope>NUCLEOTIDE SEQUENCE [LARGE SCALE GENOMIC DNA]</scope>
    <source>
        <strain evidence="5 6">S3.2.2.5</strain>
    </source>
</reference>
<dbReference type="InterPro" id="IPR033132">
    <property type="entry name" value="GH_1_N_CS"/>
</dbReference>
<sequence>MEFSFPSGFFWGMATAAHQVEGGNVYNDNWVLEHVPGTSYAESSGDACDHYHLYGEDIARLAELGFNLYRFSLEWARIEPEEGEFSLAQLEHYRRVLAACHEHGVTPMVTFHHFTSPRWLAAQGGWEGQRTPERFARFCERAMAHLGDLIPQACTINEVNIGPLISSIVPNFASTRTQPWYEEAARRVGSDAAHFAPFLFADVSHGREIIMAAHHRAVEAIKAERGDCQVGLTLAMQDIQAGPGGEEMAAHMRHELQDVYLQGTQGDDFIGVQTYSRQRFGPQGPLPAEEGVELTQSAYEFWPEALTATIRYASQATGLPVIVTENGIATEDDTRRIAYVERALRGVADCLREGIDVRGYTYWSALDNFEWQSGFAPKFGLIAVDRQTQQRTVKPSARWLGQVAQANRLPQ</sequence>
<dbReference type="PANTHER" id="PTHR10353">
    <property type="entry name" value="GLYCOSYL HYDROLASE"/>
    <property type="match status" value="1"/>
</dbReference>
<accession>A0ABQ6G3V3</accession>
<dbReference type="Pfam" id="PF00232">
    <property type="entry name" value="Glyco_hydro_1"/>
    <property type="match status" value="2"/>
</dbReference>
<keyword evidence="6" id="KW-1185">Reference proteome</keyword>
<dbReference type="SUPFAM" id="SSF51445">
    <property type="entry name" value="(Trans)glycosidases"/>
    <property type="match status" value="1"/>
</dbReference>
<dbReference type="InterPro" id="IPR017853">
    <property type="entry name" value="GH"/>
</dbReference>
<dbReference type="PANTHER" id="PTHR10353:SF36">
    <property type="entry name" value="LP05116P"/>
    <property type="match status" value="1"/>
</dbReference>
<evidence type="ECO:0000256" key="4">
    <source>
        <dbReference type="RuleBase" id="RU003690"/>
    </source>
</evidence>
<evidence type="ECO:0000313" key="6">
    <source>
        <dbReference type="Proteomes" id="UP001344906"/>
    </source>
</evidence>
<dbReference type="InterPro" id="IPR001360">
    <property type="entry name" value="Glyco_hydro_1"/>
</dbReference>
<dbReference type="PRINTS" id="PR00131">
    <property type="entry name" value="GLHYDRLASE1"/>
</dbReference>
<dbReference type="RefSeq" id="WP_338256794.1">
    <property type="nucleotide sequence ID" value="NZ_BSRI01000002.1"/>
</dbReference>
<evidence type="ECO:0000256" key="2">
    <source>
        <dbReference type="ARBA" id="ARBA00022801"/>
    </source>
</evidence>
<organism evidence="5 6">
    <name type="scientific">Dictyobacter halimunensis</name>
    <dbReference type="NCBI Taxonomy" id="3026934"/>
    <lineage>
        <taxon>Bacteria</taxon>
        <taxon>Bacillati</taxon>
        <taxon>Chloroflexota</taxon>
        <taxon>Ktedonobacteria</taxon>
        <taxon>Ktedonobacterales</taxon>
        <taxon>Dictyobacteraceae</taxon>
        <taxon>Dictyobacter</taxon>
    </lineage>
</organism>
<comment type="caution">
    <text evidence="5">The sequence shown here is derived from an EMBL/GenBank/DDBJ whole genome shotgun (WGS) entry which is preliminary data.</text>
</comment>
<evidence type="ECO:0000256" key="1">
    <source>
        <dbReference type="ARBA" id="ARBA00010838"/>
    </source>
</evidence>
<gene>
    <name evidence="5" type="ORF">KDH_67410</name>
</gene>
<proteinExistence type="inferred from homology"/>
<protein>
    <submittedName>
        <fullName evidence="5">Beta-glucosidase</fullName>
    </submittedName>
</protein>